<dbReference type="NCBIfam" id="TIGR01901">
    <property type="entry name" value="adhes_NPXG"/>
    <property type="match status" value="1"/>
</dbReference>
<dbReference type="InterPro" id="IPR008638">
    <property type="entry name" value="FhaB/CdiA-like_TPS"/>
</dbReference>
<feature type="domain" description="Filamentous haemagglutinin FhaB/tRNA nuclease CdiA-like TPS" evidence="1">
    <location>
        <begin position="64"/>
        <end position="185"/>
    </location>
</feature>
<reference evidence="2" key="1">
    <citation type="submission" date="2019-09" db="EMBL/GenBank/DDBJ databases">
        <authorList>
            <person name="Chandra G."/>
            <person name="Truman W A."/>
        </authorList>
    </citation>
    <scope>NUCLEOTIDE SEQUENCE</scope>
    <source>
        <strain evidence="2">PS683</strain>
    </source>
</reference>
<evidence type="ECO:0000313" key="2">
    <source>
        <dbReference type="EMBL" id="VVM12635.1"/>
    </source>
</evidence>
<dbReference type="SUPFAM" id="SSF51126">
    <property type="entry name" value="Pectin lyase-like"/>
    <property type="match status" value="1"/>
</dbReference>
<dbReference type="Pfam" id="PF05594">
    <property type="entry name" value="Fil_haemagg"/>
    <property type="match status" value="7"/>
</dbReference>
<name>A0A5E6MMG6_PSEFL</name>
<evidence type="ECO:0000259" key="1">
    <source>
        <dbReference type="SMART" id="SM00912"/>
    </source>
</evidence>
<organism evidence="2">
    <name type="scientific">Pseudomonas fluorescens</name>
    <dbReference type="NCBI Taxonomy" id="294"/>
    <lineage>
        <taxon>Bacteria</taxon>
        <taxon>Pseudomonadati</taxon>
        <taxon>Pseudomonadota</taxon>
        <taxon>Gammaproteobacteria</taxon>
        <taxon>Pseudomonadales</taxon>
        <taxon>Pseudomonadaceae</taxon>
        <taxon>Pseudomonas</taxon>
    </lineage>
</organism>
<sequence>MDVRQFAFLARQPSAALKTRSTFLCLPKRGLALVLANAMFWQPLLAQADGIVVSAPGTSLGQAANGVPIVNIAAPNGSGLSHNQFKDYNVGQQGLILNNATSRTQSTQLGGIILGNSNLKGNAASVILNEVNGGSPSQLRGFTEVAGQSAHVIVANPYGITCNGCGFINTPQATLTTGKAVIENGQVSRYQVDQGSVSIEGAGLNANNIDRFEIITRSAKINAEIQAKNLTIIAGANDVDAETLKTTARTADPATAPQLAIDSSALGGMYAGAIKLVSSEAGVGVKLDGKMLASGGDMQLDANGHLSLVQATAAEAVVIKAQSLDAQGKIYAGTRVDATTQGTLTNRSAIAAQDSVALTTAGQLENLGMIEAGVTPENTRNQTGDVVLTAKRIDNRGQSVVASRDLKATATEALDNRAGTLSASARLTLDAQDLDNRGGTLTGQGAVKTTLSGTLDNRNKGTLASGGEQTLNAAAVKNTDGVISSQDTLGLDVASLDNTSGKITAKNTLTLDGMTIENAKGQITSQGDILATAKTFSQQGGKLISQGQLTLVADTLDNSLDGYIASANAMSLTAHQQLINTGKGIISTQQGLTINGGAVDNTTGSLLSQSGITATLSEGLNNRDGSVITQTDDLTIDADSVDNRGGVLASVAGKLKTTLASVLDNGKSLNISGEAGLIQAQSLDLGAQQAVLNNGGQVSALNGDTLITTATLDNQGGALLAKQQLVVRAHDLNNTQGRAAADAIDFGLTGVLNNQSGLVEGSSGLLIGAASINNQNGKLRSLGQQGTASVASQQLLDNQSGIIEAANHDVSLRMASFNNAGGNIQHVGTGTFGVDLAKFSNIGGSVATAGTLTIDAAKWDNSTDVQADVLNVTVGQFNQAATGKLAASQRFTGKGDTWTNAGRITSGGAFSLTATNVINTGTLGGAGKVDLNAEAVRNDHGLIFSGTDMALRFKNLTNYYADIYSLGGLSMMARDGVARSASLENISSHIEATNDVLVRSDNVINRKDVFSTVDEAVSGYLSVTCYDCGGDHHNVDYVAHEVSKSVVATDSASSSIQSGAKLTVDGSSVLNKYSTMASGADLVITADNFANIGATTGTSTRTRTWNTGRITDGTDDRFRANWIYPYNAQPNPKVLPVGALNSFSLVGDTTTVTPGDPIASVIQAGGNISIQATQQLENSSIVQFAPPTPVSDKGGATAVTKPAVVVLNPQLPPDLAQQQVNPTNLPGFTLPSGTNGLFHVVDSAAAAKNIQDLSKANIQGSDASRVFVGPKYLVETNSAFTDLKQFMSSDYLLGKLGYDPETSWKRLGDGLYEQRLIQQAVTARTGQRFIAGQTTDEGMFKYLMNNAIASKEQLNLAVGVTLTSQQVAALTHDIVWMEDQVVNGEHVLVPVLYMAQANNRLTADGALIQGKDVTLIAGADLKNAGTLRASESLSAAAGNNLVNTRLAEAGEKLKLVAGKDLVNMQGGILKGKDVDLSTLTGDIRNDRTITTVENSGKGFSSKTAVVDSAASIEAGNNLTMHAARDLLNVGGAITAGKNAELSAGNDVVIAAAREETGSMRQDKRHFWEQSQTVQHASEVKVGGDLDVVATNELTMVASHVKAGGDVNLSGKDVNLLAAANEESSEYRYKRSGKKINQDEDHIRQQGTTIEAGGDVNIAALNDVTMVASKINAGNEAYLVAGNQLNLLAELNRDYSLYDMTKKGSWGSNAAKRDEVTQHTNVGSEIKTGGNLTLKSGGDQRYQVATLDSGKDLTLDSGGRIVFEGVKDFHDESHTKSKGDLAWYKMKGEGKTDETLRQSALIAQGKLVIKAADGIRIDIKQVDQQSVSQTIDAMVQADPNLAWMKQAEARGDIDWRQVKEIHDSFKYESSGLGAGAKIAIAILMSFILGPAGLGLQGANLAVATSLGTTAVTSTIDNKGNLGLAVKETFSAGSLKSAAIAGFTAGFLDYADEKWFTAADGAGSAAQGIQPTDGSALSAANPSKDIFRWSNATDAATRTVGRALISSGVSSAIGGGSFGSNFSAALMGEAGNMAMASGFNWIGDNAIRFPDGSVQKVVAHAIMGGLLAELTGSDFKTGAAAAGLNEVLVSSMGDLGRDNKELRLVLSQLTGLVAAAAVDGDLDKGVAIAKSATQYNHDLHETAAKQMAEQALDHCRDNPQLCDLGIDFSKLTVDDVVLAMRVEGAHGKGIENVKPEAIDFVDGFMFSRAPDLRNVLYTETESERSRLDVENKATLALSVISLGNAVRNFGNFLQGLVRATPTGVPVIKAADELAAKTAGSATSETAGSIKNVNPGFPEAGRTHNCVNCSIATDATLAGNPASALPIFSKNGVPLTVLEKQFGTKFGSVVSSEKIAQQMSASGAGARGIVFGSYGPGQPGHVFNVVNQNGVVRFLDGQTGKVANLAPYKTLQLLRTN</sequence>
<dbReference type="Gene3D" id="2.160.20.10">
    <property type="entry name" value="Single-stranded right-handed beta-helix, Pectin lyase-like"/>
    <property type="match status" value="1"/>
</dbReference>
<dbReference type="Pfam" id="PF15644">
    <property type="entry name" value="Gln_amidase"/>
    <property type="match status" value="1"/>
</dbReference>
<dbReference type="Pfam" id="PF05860">
    <property type="entry name" value="TPS"/>
    <property type="match status" value="1"/>
</dbReference>
<dbReference type="InterPro" id="IPR012334">
    <property type="entry name" value="Pectin_lyas_fold"/>
</dbReference>
<dbReference type="NCBIfam" id="TIGR01731">
    <property type="entry name" value="fil_hemag_20aa"/>
    <property type="match status" value="17"/>
</dbReference>
<gene>
    <name evidence="2" type="ORF">PS683_00912</name>
</gene>
<dbReference type="InterPro" id="IPR008619">
    <property type="entry name" value="Filamentous_hemagglutn_rpt"/>
</dbReference>
<dbReference type="EMBL" id="LR700640">
    <property type="protein sequence ID" value="VVM12635.1"/>
    <property type="molecule type" value="Genomic_DNA"/>
</dbReference>
<protein>
    <recommendedName>
        <fullName evidence="1">Filamentous haemagglutinin FhaB/tRNA nuclease CdiA-like TPS domain-containing protein</fullName>
    </recommendedName>
</protein>
<dbReference type="InterPro" id="IPR006915">
    <property type="entry name" value="DUF637_hemagglutn_put"/>
</dbReference>
<dbReference type="SMART" id="SM00912">
    <property type="entry name" value="Haemagg_act"/>
    <property type="match status" value="1"/>
</dbReference>
<dbReference type="GO" id="GO:0003824">
    <property type="term" value="F:catalytic activity"/>
    <property type="evidence" value="ECO:0007669"/>
    <property type="project" value="UniProtKB-ARBA"/>
</dbReference>
<dbReference type="InterPro" id="IPR025157">
    <property type="entry name" value="Hemagglutinin_rpt"/>
</dbReference>
<dbReference type="Pfam" id="PF04830">
    <property type="entry name" value="DUF637"/>
    <property type="match status" value="1"/>
</dbReference>
<dbReference type="Pfam" id="PF13332">
    <property type="entry name" value="Fil_haemagg_2"/>
    <property type="match status" value="4"/>
</dbReference>
<dbReference type="InterPro" id="IPR010069">
    <property type="entry name" value="CdiA_FHA1_rpt"/>
</dbReference>
<dbReference type="InterPro" id="IPR028908">
    <property type="entry name" value="Tox-PL_dom"/>
</dbReference>
<accession>A0A5E6MMG6</accession>
<proteinExistence type="predicted"/>
<dbReference type="InterPro" id="IPR011050">
    <property type="entry name" value="Pectin_lyase_fold/virulence"/>
</dbReference>